<gene>
    <name evidence="1" type="ORF">ACFO6W_03525</name>
</gene>
<dbReference type="EMBL" id="JBHSGN010000025">
    <property type="protein sequence ID" value="MFC4672759.1"/>
    <property type="molecule type" value="Genomic_DNA"/>
</dbReference>
<comment type="caution">
    <text evidence="1">The sequence shown here is derived from an EMBL/GenBank/DDBJ whole genome shotgun (WGS) entry which is preliminary data.</text>
</comment>
<sequence length="551" mass="59602">MSTVTIHPAIENLDTGSLCYSIYIQLYHNFFNAQDQQYVKEGDETSVRLRNTAYNFADAIAGGVAGEGSGNSGSSILLEYLKKSGGDMSGMLRANYGFEAGIGNTPVIRTFVKDGAVYGVGFTGDVEIGGNNLVIGGSRFISYDRESQVACINNPCINFLDSKLLLAGELIIGEDKTKGIYLSPAALQINGKDVYHAGNANLATVDWSMGNGYIGKNLSVAGKAVLSGMLEACYGASLGYNGNILVSVEQEQVGFSSFLSFASGFGIKMKGIPVLIRVNENDIQLGGLGGDIILGNDSTNRIKLYAGLSDIDGEHILLSRYGAAYFPNSLTVRHNYGDTLLSSYKVDKDDEGMVIHKNLRFTDSRGAFFTGDPDGIAFSSALVRYVGEDTQRQVFTHKTIFLHNPSVSRYASMDRLSNSFFIRTDADFFSVNKPLEAQGHIGINNAFTRLTDGGLFFNSEKYLLSATDGIKHYGNAYFMDNLSSGFFSSGFAGSGWAVIRNKTTGNTAATFDELTIRKKMRIYELEVQKISATNGSLWISDSCSGDTVEKI</sequence>
<dbReference type="Proteomes" id="UP001596023">
    <property type="component" value="Unassembled WGS sequence"/>
</dbReference>
<evidence type="ECO:0000313" key="2">
    <source>
        <dbReference type="Proteomes" id="UP001596023"/>
    </source>
</evidence>
<protein>
    <submittedName>
        <fullName evidence="1">Uncharacterized protein</fullName>
    </submittedName>
</protein>
<name>A0ABV9KRN1_9BACT</name>
<accession>A0ABV9KRN1</accession>
<organism evidence="1 2">
    <name type="scientific">Dysgonomonas termitidis</name>
    <dbReference type="NCBI Taxonomy" id="1516126"/>
    <lineage>
        <taxon>Bacteria</taxon>
        <taxon>Pseudomonadati</taxon>
        <taxon>Bacteroidota</taxon>
        <taxon>Bacteroidia</taxon>
        <taxon>Bacteroidales</taxon>
        <taxon>Dysgonomonadaceae</taxon>
        <taxon>Dysgonomonas</taxon>
    </lineage>
</organism>
<reference evidence="2" key="1">
    <citation type="journal article" date="2019" name="Int. J. Syst. Evol. Microbiol.">
        <title>The Global Catalogue of Microorganisms (GCM) 10K type strain sequencing project: providing services to taxonomists for standard genome sequencing and annotation.</title>
        <authorList>
            <consortium name="The Broad Institute Genomics Platform"/>
            <consortium name="The Broad Institute Genome Sequencing Center for Infectious Disease"/>
            <person name="Wu L."/>
            <person name="Ma J."/>
        </authorList>
    </citation>
    <scope>NUCLEOTIDE SEQUENCE [LARGE SCALE GENOMIC DNA]</scope>
    <source>
        <strain evidence="2">CCUG 66188</strain>
    </source>
</reference>
<keyword evidence="2" id="KW-1185">Reference proteome</keyword>
<evidence type="ECO:0000313" key="1">
    <source>
        <dbReference type="EMBL" id="MFC4672759.1"/>
    </source>
</evidence>
<dbReference type="RefSeq" id="WP_379993964.1">
    <property type="nucleotide sequence ID" value="NZ_JBHSGN010000025.1"/>
</dbReference>
<proteinExistence type="predicted"/>